<dbReference type="Gene3D" id="3.30.200.20">
    <property type="entry name" value="Phosphorylase Kinase, domain 1"/>
    <property type="match status" value="1"/>
</dbReference>
<proteinExistence type="inferred from homology"/>
<dbReference type="GO" id="GO:0046872">
    <property type="term" value="F:metal ion binding"/>
    <property type="evidence" value="ECO:0007669"/>
    <property type="project" value="UniProtKB-KW"/>
</dbReference>
<accession>A0A0D2X0L1</accession>
<feature type="compositionally biased region" description="Low complexity" evidence="14">
    <location>
        <begin position="415"/>
        <end position="446"/>
    </location>
</feature>
<feature type="compositionally biased region" description="Polar residues" evidence="14">
    <location>
        <begin position="393"/>
        <end position="408"/>
    </location>
</feature>
<name>A0A0D2X0L1_CAPO3</name>
<evidence type="ECO:0000256" key="1">
    <source>
        <dbReference type="ARBA" id="ARBA00001946"/>
    </source>
</evidence>
<dbReference type="Pfam" id="PF00069">
    <property type="entry name" value="Pkinase"/>
    <property type="match status" value="1"/>
</dbReference>
<evidence type="ECO:0000313" key="16">
    <source>
        <dbReference type="EMBL" id="KJE89249.1"/>
    </source>
</evidence>
<dbReference type="FunFam" id="3.30.200.20:FF:000097">
    <property type="entry name" value="Probable serine/threonine-protein kinase nek1"/>
    <property type="match status" value="1"/>
</dbReference>
<evidence type="ECO:0000256" key="3">
    <source>
        <dbReference type="ARBA" id="ARBA00012513"/>
    </source>
</evidence>
<dbReference type="SMART" id="SM00220">
    <property type="entry name" value="S_TKc"/>
    <property type="match status" value="1"/>
</dbReference>
<dbReference type="PANTHER" id="PTHR44899">
    <property type="entry name" value="CAMK FAMILY PROTEIN KINASE"/>
    <property type="match status" value="1"/>
</dbReference>
<evidence type="ECO:0000256" key="8">
    <source>
        <dbReference type="ARBA" id="ARBA00022777"/>
    </source>
</evidence>
<dbReference type="InterPro" id="IPR011009">
    <property type="entry name" value="Kinase-like_dom_sf"/>
</dbReference>
<dbReference type="STRING" id="595528.A0A0D2X0L1"/>
<evidence type="ECO:0000256" key="9">
    <source>
        <dbReference type="ARBA" id="ARBA00022840"/>
    </source>
</evidence>
<dbReference type="PROSITE" id="PS00107">
    <property type="entry name" value="PROTEIN_KINASE_ATP"/>
    <property type="match status" value="1"/>
</dbReference>
<evidence type="ECO:0000256" key="11">
    <source>
        <dbReference type="ARBA" id="ARBA00047899"/>
    </source>
</evidence>
<dbReference type="InterPro" id="IPR017441">
    <property type="entry name" value="Protein_kinase_ATP_BS"/>
</dbReference>
<comment type="similarity">
    <text evidence="2">Belongs to the protein kinase superfamily. NEK Ser/Thr protein kinase family. NIMA subfamily.</text>
</comment>
<keyword evidence="4" id="KW-0723">Serine/threonine-protein kinase</keyword>
<evidence type="ECO:0000256" key="13">
    <source>
        <dbReference type="PROSITE-ProRule" id="PRU10141"/>
    </source>
</evidence>
<comment type="cofactor">
    <cofactor evidence="1">
        <name>Mg(2+)</name>
        <dbReference type="ChEBI" id="CHEBI:18420"/>
    </cofactor>
</comment>
<dbReference type="InParanoid" id="A0A0D2X0L1"/>
<dbReference type="PROSITE" id="PS50011">
    <property type="entry name" value="PROTEIN_KINASE_DOM"/>
    <property type="match status" value="1"/>
</dbReference>
<dbReference type="AlphaFoldDB" id="A0A0D2X0L1"/>
<dbReference type="eggNOG" id="KOG0589">
    <property type="taxonomic scope" value="Eukaryota"/>
</dbReference>
<evidence type="ECO:0000256" key="5">
    <source>
        <dbReference type="ARBA" id="ARBA00022679"/>
    </source>
</evidence>
<dbReference type="Gene3D" id="1.10.510.10">
    <property type="entry name" value="Transferase(Phosphotransferase) domain 1"/>
    <property type="match status" value="1"/>
</dbReference>
<evidence type="ECO:0000256" key="10">
    <source>
        <dbReference type="ARBA" id="ARBA00022842"/>
    </source>
</evidence>
<evidence type="ECO:0000256" key="6">
    <source>
        <dbReference type="ARBA" id="ARBA00022723"/>
    </source>
</evidence>
<organism evidence="16 17">
    <name type="scientific">Capsaspora owczarzaki (strain ATCC 30864)</name>
    <dbReference type="NCBI Taxonomy" id="595528"/>
    <lineage>
        <taxon>Eukaryota</taxon>
        <taxon>Filasterea</taxon>
        <taxon>Capsaspora</taxon>
    </lineage>
</organism>
<keyword evidence="5" id="KW-0808">Transferase</keyword>
<dbReference type="PANTHER" id="PTHR44899:SF3">
    <property type="entry name" value="SERINE_THREONINE-PROTEIN KINASE NEK1"/>
    <property type="match status" value="1"/>
</dbReference>
<sequence length="567" mass="62621">MSRLTQPAVAVAVASCPRVPRAQIPADQQVKTPEAVTSINDARPKVAPFRKLGLLGKGSFGTVYLVETISDGERLAVKEIPCARMERDEKSKALRELQILRKLVHPHIVKYKGAFTNAGSLIICMEYADGGDMHQRIKERRGIHFGEQQIVSWLFQLGEALSYLHGRRILHRDLKTQNIFLTKSDVVKLGDFGISRVLSNTHDHARTLVGTPYYLSPEICESKPYDFKSDMWALGCVLYEMVTLKHAFDAQSIRALVLKILTGRYPPIPSFYTPQLALVVDKLLHLHPEYRPTAQALLTETLFEHEVYVAARPLENVSRSETAACSSLGAASGHGEERQPPRTTLATDHPQPEPFVPIGHESKKTRCAPDTLHTHAHQPQPQHEVNHPARMAESNSAKCPSSHPQVQNWADEDSGWSSPNSSGQASSSSSCSSTGGASSSSYSSSSTSLSAETVRKLPVVPAVEALDLEVAEMMAGIWSEADQPDGQHGSSRFLRIEALRAFVENKLGLALFRQIYGFMSDVTKDISEQHIAATIMTLLGQQSSLYNVILQLVACEQRMYSANVWRK</sequence>
<dbReference type="PhylomeDB" id="A0A0D2X0L1"/>
<evidence type="ECO:0000259" key="15">
    <source>
        <dbReference type="PROSITE" id="PS50011"/>
    </source>
</evidence>
<feature type="domain" description="Protein kinase" evidence="15">
    <location>
        <begin position="49"/>
        <end position="308"/>
    </location>
</feature>
<dbReference type="EMBL" id="KE346360">
    <property type="protein sequence ID" value="KJE89249.1"/>
    <property type="molecule type" value="Genomic_DNA"/>
</dbReference>
<keyword evidence="9 13" id="KW-0067">ATP-binding</keyword>
<evidence type="ECO:0000313" key="17">
    <source>
        <dbReference type="Proteomes" id="UP000008743"/>
    </source>
</evidence>
<evidence type="ECO:0000256" key="2">
    <source>
        <dbReference type="ARBA" id="ARBA00010886"/>
    </source>
</evidence>
<reference evidence="17" key="1">
    <citation type="submission" date="2011-02" db="EMBL/GenBank/DDBJ databases">
        <title>The Genome Sequence of Capsaspora owczarzaki ATCC 30864.</title>
        <authorList>
            <person name="Russ C."/>
            <person name="Cuomo C."/>
            <person name="Burger G."/>
            <person name="Gray M.W."/>
            <person name="Holland P.W.H."/>
            <person name="King N."/>
            <person name="Lang F.B.F."/>
            <person name="Roger A.J."/>
            <person name="Ruiz-Trillo I."/>
            <person name="Young S.K."/>
            <person name="Zeng Q."/>
            <person name="Gargeya S."/>
            <person name="Alvarado L."/>
            <person name="Berlin A."/>
            <person name="Chapman S.B."/>
            <person name="Chen Z."/>
            <person name="Freedman E."/>
            <person name="Gellesch M."/>
            <person name="Goldberg J."/>
            <person name="Griggs A."/>
            <person name="Gujja S."/>
            <person name="Heilman E."/>
            <person name="Heiman D."/>
            <person name="Howarth C."/>
            <person name="Mehta T."/>
            <person name="Neiman D."/>
            <person name="Pearson M."/>
            <person name="Roberts A."/>
            <person name="Saif S."/>
            <person name="Shea T."/>
            <person name="Shenoy N."/>
            <person name="Sisk P."/>
            <person name="Stolte C."/>
            <person name="Sykes S."/>
            <person name="White J."/>
            <person name="Yandava C."/>
            <person name="Haas B."/>
            <person name="Nusbaum C."/>
            <person name="Birren B."/>
        </authorList>
    </citation>
    <scope>NUCLEOTIDE SEQUENCE</scope>
    <source>
        <strain evidence="17">ATCC 30864</strain>
    </source>
</reference>
<dbReference type="GO" id="GO:0004674">
    <property type="term" value="F:protein serine/threonine kinase activity"/>
    <property type="evidence" value="ECO:0007669"/>
    <property type="project" value="UniProtKB-KW"/>
</dbReference>
<dbReference type="PROSITE" id="PS00108">
    <property type="entry name" value="PROTEIN_KINASE_ST"/>
    <property type="match status" value="1"/>
</dbReference>
<protein>
    <recommendedName>
        <fullName evidence="3">non-specific serine/threonine protein kinase</fullName>
        <ecNumber evidence="3">2.7.11.1</ecNumber>
    </recommendedName>
</protein>
<keyword evidence="8 16" id="KW-0418">Kinase</keyword>
<evidence type="ECO:0000256" key="14">
    <source>
        <dbReference type="SAM" id="MobiDB-lite"/>
    </source>
</evidence>
<dbReference type="OrthoDB" id="248923at2759"/>
<feature type="region of interest" description="Disordered" evidence="14">
    <location>
        <begin position="325"/>
        <end position="446"/>
    </location>
</feature>
<evidence type="ECO:0000256" key="12">
    <source>
        <dbReference type="ARBA" id="ARBA00048679"/>
    </source>
</evidence>
<keyword evidence="10" id="KW-0460">Magnesium</keyword>
<dbReference type="Proteomes" id="UP000008743">
    <property type="component" value="Unassembled WGS sequence"/>
</dbReference>
<dbReference type="SUPFAM" id="SSF56112">
    <property type="entry name" value="Protein kinase-like (PK-like)"/>
    <property type="match status" value="1"/>
</dbReference>
<dbReference type="InterPro" id="IPR051131">
    <property type="entry name" value="NEK_Ser/Thr_kinase_NIMA"/>
</dbReference>
<keyword evidence="17" id="KW-1185">Reference proteome</keyword>
<keyword evidence="6" id="KW-0479">Metal-binding</keyword>
<comment type="catalytic activity">
    <reaction evidence="11">
        <text>L-threonyl-[protein] + ATP = O-phospho-L-threonyl-[protein] + ADP + H(+)</text>
        <dbReference type="Rhea" id="RHEA:46608"/>
        <dbReference type="Rhea" id="RHEA-COMP:11060"/>
        <dbReference type="Rhea" id="RHEA-COMP:11605"/>
        <dbReference type="ChEBI" id="CHEBI:15378"/>
        <dbReference type="ChEBI" id="CHEBI:30013"/>
        <dbReference type="ChEBI" id="CHEBI:30616"/>
        <dbReference type="ChEBI" id="CHEBI:61977"/>
        <dbReference type="ChEBI" id="CHEBI:456216"/>
        <dbReference type="EC" id="2.7.11.1"/>
    </reaction>
</comment>
<dbReference type="InterPro" id="IPR008271">
    <property type="entry name" value="Ser/Thr_kinase_AS"/>
</dbReference>
<evidence type="ECO:0000256" key="4">
    <source>
        <dbReference type="ARBA" id="ARBA00022527"/>
    </source>
</evidence>
<dbReference type="OMA" id="PCARMER"/>
<comment type="catalytic activity">
    <reaction evidence="12">
        <text>L-seryl-[protein] + ATP = O-phospho-L-seryl-[protein] + ADP + H(+)</text>
        <dbReference type="Rhea" id="RHEA:17989"/>
        <dbReference type="Rhea" id="RHEA-COMP:9863"/>
        <dbReference type="Rhea" id="RHEA-COMP:11604"/>
        <dbReference type="ChEBI" id="CHEBI:15378"/>
        <dbReference type="ChEBI" id="CHEBI:29999"/>
        <dbReference type="ChEBI" id="CHEBI:30616"/>
        <dbReference type="ChEBI" id="CHEBI:83421"/>
        <dbReference type="ChEBI" id="CHEBI:456216"/>
        <dbReference type="EC" id="2.7.11.1"/>
    </reaction>
</comment>
<evidence type="ECO:0000256" key="7">
    <source>
        <dbReference type="ARBA" id="ARBA00022741"/>
    </source>
</evidence>
<dbReference type="EC" id="2.7.11.1" evidence="3"/>
<dbReference type="RefSeq" id="XP_004365630.1">
    <property type="nucleotide sequence ID" value="XM_004365573.1"/>
</dbReference>
<dbReference type="PROSITE" id="PS51257">
    <property type="entry name" value="PROKAR_LIPOPROTEIN"/>
    <property type="match status" value="1"/>
</dbReference>
<dbReference type="InterPro" id="IPR000719">
    <property type="entry name" value="Prot_kinase_dom"/>
</dbReference>
<keyword evidence="7 13" id="KW-0547">Nucleotide-binding</keyword>
<dbReference type="GO" id="GO:0005524">
    <property type="term" value="F:ATP binding"/>
    <property type="evidence" value="ECO:0007669"/>
    <property type="project" value="UniProtKB-UniRule"/>
</dbReference>
<dbReference type="CDD" id="cd08215">
    <property type="entry name" value="STKc_Nek"/>
    <property type="match status" value="1"/>
</dbReference>
<gene>
    <name evidence="16" type="ORF">CAOG_000759</name>
</gene>
<feature type="binding site" evidence="13">
    <location>
        <position position="78"/>
    </location>
    <ligand>
        <name>ATP</name>
        <dbReference type="ChEBI" id="CHEBI:30616"/>
    </ligand>
</feature>
<dbReference type="FunFam" id="1.10.510.10:FF:000172">
    <property type="entry name" value="serine/threonine-protein kinase Nek1 isoform X1"/>
    <property type="match status" value="1"/>
</dbReference>